<evidence type="ECO:0000313" key="4">
    <source>
        <dbReference type="Proteomes" id="UP000008461"/>
    </source>
</evidence>
<dbReference type="GO" id="GO:0120147">
    <property type="term" value="F:formylglycine-generating oxidase activity"/>
    <property type="evidence" value="ECO:0007669"/>
    <property type="project" value="TreeGrafter"/>
</dbReference>
<dbReference type="InterPro" id="IPR042095">
    <property type="entry name" value="SUMF_sf"/>
</dbReference>
<feature type="domain" description="Sulfatase-modifying factor enzyme-like" evidence="2">
    <location>
        <begin position="28"/>
        <end position="283"/>
    </location>
</feature>
<evidence type="ECO:0000259" key="2">
    <source>
        <dbReference type="Pfam" id="PF03781"/>
    </source>
</evidence>
<evidence type="ECO:0000313" key="3">
    <source>
        <dbReference type="EMBL" id="AEE51851.1"/>
    </source>
</evidence>
<reference evidence="3 4" key="1">
    <citation type="journal article" date="2011" name="Stand. Genomic Sci.">
        <title>Complete genome sequence of Haliscomenobacter hydrossis type strain (O).</title>
        <authorList>
            <consortium name="US DOE Joint Genome Institute (JGI-PGF)"/>
            <person name="Daligault H."/>
            <person name="Lapidus A."/>
            <person name="Zeytun A."/>
            <person name="Nolan M."/>
            <person name="Lucas S."/>
            <person name="Del Rio T.G."/>
            <person name="Tice H."/>
            <person name="Cheng J.F."/>
            <person name="Tapia R."/>
            <person name="Han C."/>
            <person name="Goodwin L."/>
            <person name="Pitluck S."/>
            <person name="Liolios K."/>
            <person name="Pagani I."/>
            <person name="Ivanova N."/>
            <person name="Huntemann M."/>
            <person name="Mavromatis K."/>
            <person name="Mikhailova N."/>
            <person name="Pati A."/>
            <person name="Chen A."/>
            <person name="Palaniappan K."/>
            <person name="Land M."/>
            <person name="Hauser L."/>
            <person name="Brambilla E.M."/>
            <person name="Rohde M."/>
            <person name="Verbarg S."/>
            <person name="Goker M."/>
            <person name="Bristow J."/>
            <person name="Eisen J.A."/>
            <person name="Markowitz V."/>
            <person name="Hugenholtz P."/>
            <person name="Kyrpides N.C."/>
            <person name="Klenk H.P."/>
            <person name="Woyke T."/>
        </authorList>
    </citation>
    <scope>NUCLEOTIDE SEQUENCE [LARGE SCALE GENOMIC DNA]</scope>
    <source>
        <strain evidence="4">ATCC 27775 / DSM 1100 / LMG 10767 / O</strain>
    </source>
</reference>
<dbReference type="InterPro" id="IPR051043">
    <property type="entry name" value="Sulfatase_Mod_Factor_Kinase"/>
</dbReference>
<name>F4L5L6_HALH1</name>
<dbReference type="STRING" id="760192.Halhy_4003"/>
<dbReference type="OrthoDB" id="9773278at2"/>
<organism evidence="3 4">
    <name type="scientific">Haliscomenobacter hydrossis (strain ATCC 27775 / DSM 1100 / LMG 10767 / O)</name>
    <dbReference type="NCBI Taxonomy" id="760192"/>
    <lineage>
        <taxon>Bacteria</taxon>
        <taxon>Pseudomonadati</taxon>
        <taxon>Bacteroidota</taxon>
        <taxon>Saprospiria</taxon>
        <taxon>Saprospirales</taxon>
        <taxon>Haliscomenobacteraceae</taxon>
        <taxon>Haliscomenobacter</taxon>
    </lineage>
</organism>
<dbReference type="Pfam" id="PF03781">
    <property type="entry name" value="FGE-sulfatase"/>
    <property type="match status" value="1"/>
</dbReference>
<proteinExistence type="predicted"/>
<dbReference type="KEGG" id="hhy:Halhy_4003"/>
<dbReference type="SUPFAM" id="SSF56436">
    <property type="entry name" value="C-type lectin-like"/>
    <property type="match status" value="1"/>
</dbReference>
<gene>
    <name evidence="3" type="ordered locus">Halhy_4003</name>
</gene>
<dbReference type="InterPro" id="IPR016187">
    <property type="entry name" value="CTDL_fold"/>
</dbReference>
<reference key="2">
    <citation type="submission" date="2011-04" db="EMBL/GenBank/DDBJ databases">
        <title>Complete sequence of chromosome of Haliscomenobacter hydrossis DSM 1100.</title>
        <authorList>
            <consortium name="US DOE Joint Genome Institute (JGI-PGF)"/>
            <person name="Lucas S."/>
            <person name="Han J."/>
            <person name="Lapidus A."/>
            <person name="Bruce D."/>
            <person name="Goodwin L."/>
            <person name="Pitluck S."/>
            <person name="Peters L."/>
            <person name="Kyrpides N."/>
            <person name="Mavromatis K."/>
            <person name="Ivanova N."/>
            <person name="Ovchinnikova G."/>
            <person name="Pagani I."/>
            <person name="Daligault H."/>
            <person name="Detter J.C."/>
            <person name="Han C."/>
            <person name="Land M."/>
            <person name="Hauser L."/>
            <person name="Markowitz V."/>
            <person name="Cheng J.-F."/>
            <person name="Hugenholtz P."/>
            <person name="Woyke T."/>
            <person name="Wu D."/>
            <person name="Verbarg S."/>
            <person name="Frueling A."/>
            <person name="Brambilla E."/>
            <person name="Klenk H.-P."/>
            <person name="Eisen J.A."/>
        </authorList>
    </citation>
    <scope>NUCLEOTIDE SEQUENCE</scope>
    <source>
        <strain>DSM 1100</strain>
    </source>
</reference>
<sequence length="284" mass="32113">MKKQLILISSILLSLLYCSSCISQTTTNHNMVFVRGGTFSMGCTTEQASDCDESEKPIHQVTLSDYYIGKYEVTIQEFKAFVDATNYQTDADKEGWSLVWDGKGMLNKNLVNWKCDTEGNRLSPSEYNRPVIHISSSDAIAYCQWLSQNTGKNYRLPTEAEWEYAARGGNLSKRYKYSGSNNLDEVAWHFDNSGGKIHLVGYKKANELGLYDMSGNVWEWCQDWEGDYKDQPQTNPTGSESDSSCCRIFRGGSWNHGAASCRVSNRSYISPWVSTYNIGFRLAL</sequence>
<feature type="chain" id="PRO_5003317573" evidence="1">
    <location>
        <begin position="24"/>
        <end position="284"/>
    </location>
</feature>
<dbReference type="InterPro" id="IPR005532">
    <property type="entry name" value="SUMF_dom"/>
</dbReference>
<dbReference type="PANTHER" id="PTHR23150:SF19">
    <property type="entry name" value="FORMYLGLYCINE-GENERATING ENZYME"/>
    <property type="match status" value="1"/>
</dbReference>
<protein>
    <submittedName>
        <fullName evidence="3">Sulphatase-modifying factor protein</fullName>
    </submittedName>
</protein>
<keyword evidence="4" id="KW-1185">Reference proteome</keyword>
<evidence type="ECO:0000256" key="1">
    <source>
        <dbReference type="SAM" id="SignalP"/>
    </source>
</evidence>
<dbReference type="PANTHER" id="PTHR23150">
    <property type="entry name" value="SULFATASE MODIFYING FACTOR 1, 2"/>
    <property type="match status" value="1"/>
</dbReference>
<dbReference type="HOGENOM" id="CLU_012431_2_1_10"/>
<dbReference type="RefSeq" id="WP_013766389.1">
    <property type="nucleotide sequence ID" value="NC_015510.1"/>
</dbReference>
<keyword evidence="1" id="KW-0732">Signal</keyword>
<dbReference type="Gene3D" id="3.90.1580.10">
    <property type="entry name" value="paralog of FGE (formylglycine-generating enzyme)"/>
    <property type="match status" value="1"/>
</dbReference>
<feature type="signal peptide" evidence="1">
    <location>
        <begin position="1"/>
        <end position="23"/>
    </location>
</feature>
<dbReference type="EMBL" id="CP002691">
    <property type="protein sequence ID" value="AEE51851.1"/>
    <property type="molecule type" value="Genomic_DNA"/>
</dbReference>
<dbReference type="eggNOG" id="COG1262">
    <property type="taxonomic scope" value="Bacteria"/>
</dbReference>
<dbReference type="AlphaFoldDB" id="F4L5L6"/>
<dbReference type="Proteomes" id="UP000008461">
    <property type="component" value="Chromosome"/>
</dbReference>
<accession>F4L5L6</accession>